<dbReference type="InterPro" id="IPR000878">
    <property type="entry name" value="4pyrrol_Mease"/>
</dbReference>
<dbReference type="InterPro" id="IPR008189">
    <property type="entry name" value="rRNA_ssu_MeTfrase_I"/>
</dbReference>
<dbReference type="Gene3D" id="3.40.1010.10">
    <property type="entry name" value="Cobalt-precorrin-4 Transmethylase, Domain 1"/>
    <property type="match status" value="1"/>
</dbReference>
<dbReference type="EMBL" id="DVNK01000032">
    <property type="protein sequence ID" value="HIU46519.1"/>
    <property type="molecule type" value="Genomic_DNA"/>
</dbReference>
<keyword evidence="2 6" id="KW-0698">rRNA processing</keyword>
<keyword evidence="1 6" id="KW-0963">Cytoplasm</keyword>
<dbReference type="AlphaFoldDB" id="A0A9D1S426"/>
<dbReference type="PANTHER" id="PTHR46111:SF1">
    <property type="entry name" value="RIBOSOMAL RNA SMALL SUBUNIT METHYLTRANSFERASE I"/>
    <property type="match status" value="1"/>
</dbReference>
<dbReference type="InterPro" id="IPR014776">
    <property type="entry name" value="4pyrrole_Mease_sub2"/>
</dbReference>
<gene>
    <name evidence="6 8" type="primary">rsmI</name>
    <name evidence="8" type="ORF">IAC59_04600</name>
</gene>
<reference evidence="8" key="1">
    <citation type="submission" date="2020-10" db="EMBL/GenBank/DDBJ databases">
        <authorList>
            <person name="Gilroy R."/>
        </authorList>
    </citation>
    <scope>NUCLEOTIDE SEQUENCE</scope>
    <source>
        <strain evidence="8">ChiSxjej2B14-8506</strain>
    </source>
</reference>
<dbReference type="GO" id="GO:0070677">
    <property type="term" value="F:rRNA (cytosine-2'-O-)-methyltransferase activity"/>
    <property type="evidence" value="ECO:0007669"/>
    <property type="project" value="UniProtKB-UniRule"/>
</dbReference>
<dbReference type="Gene3D" id="3.30.950.10">
    <property type="entry name" value="Methyltransferase, Cobalt-precorrin-4 Transmethylase, Domain 2"/>
    <property type="match status" value="1"/>
</dbReference>
<dbReference type="NCBIfam" id="TIGR00096">
    <property type="entry name" value="16S rRNA (cytidine(1402)-2'-O)-methyltransferase"/>
    <property type="match status" value="1"/>
</dbReference>
<evidence type="ECO:0000256" key="1">
    <source>
        <dbReference type="ARBA" id="ARBA00022490"/>
    </source>
</evidence>
<evidence type="ECO:0000313" key="9">
    <source>
        <dbReference type="Proteomes" id="UP000824123"/>
    </source>
</evidence>
<organism evidence="8 9">
    <name type="scientific">Candidatus Fimadaptatus faecigallinarum</name>
    <dbReference type="NCBI Taxonomy" id="2840814"/>
    <lineage>
        <taxon>Bacteria</taxon>
        <taxon>Bacillati</taxon>
        <taxon>Bacillota</taxon>
        <taxon>Clostridia</taxon>
        <taxon>Eubacteriales</taxon>
        <taxon>Candidatus Fimadaptatus</taxon>
    </lineage>
</organism>
<keyword evidence="4 6" id="KW-0808">Transferase</keyword>
<comment type="caution">
    <text evidence="8">The sequence shown here is derived from an EMBL/GenBank/DDBJ whole genome shotgun (WGS) entry which is preliminary data.</text>
</comment>
<dbReference type="Proteomes" id="UP000824123">
    <property type="component" value="Unassembled WGS sequence"/>
</dbReference>
<dbReference type="PIRSF" id="PIRSF005917">
    <property type="entry name" value="MTase_YraL"/>
    <property type="match status" value="1"/>
</dbReference>
<evidence type="ECO:0000313" key="8">
    <source>
        <dbReference type="EMBL" id="HIU46519.1"/>
    </source>
</evidence>
<evidence type="ECO:0000256" key="4">
    <source>
        <dbReference type="ARBA" id="ARBA00022679"/>
    </source>
</evidence>
<keyword evidence="3 6" id="KW-0489">Methyltransferase</keyword>
<evidence type="ECO:0000256" key="6">
    <source>
        <dbReference type="HAMAP-Rule" id="MF_01877"/>
    </source>
</evidence>
<dbReference type="InterPro" id="IPR014777">
    <property type="entry name" value="4pyrrole_Mease_sub1"/>
</dbReference>
<name>A0A9D1S426_9FIRM</name>
<feature type="domain" description="Tetrapyrrole methylase" evidence="7">
    <location>
        <begin position="3"/>
        <end position="202"/>
    </location>
</feature>
<protein>
    <recommendedName>
        <fullName evidence="6">Ribosomal RNA small subunit methyltransferase I</fullName>
        <ecNumber evidence="6">2.1.1.198</ecNumber>
    </recommendedName>
    <alternativeName>
        <fullName evidence="6">16S rRNA 2'-O-ribose C1402 methyltransferase</fullName>
    </alternativeName>
    <alternativeName>
        <fullName evidence="6">rRNA (cytidine-2'-O-)-methyltransferase RsmI</fullName>
    </alternativeName>
</protein>
<dbReference type="EC" id="2.1.1.198" evidence="6"/>
<evidence type="ECO:0000259" key="7">
    <source>
        <dbReference type="Pfam" id="PF00590"/>
    </source>
</evidence>
<dbReference type="GO" id="GO:0005737">
    <property type="term" value="C:cytoplasm"/>
    <property type="evidence" value="ECO:0007669"/>
    <property type="project" value="UniProtKB-SubCell"/>
</dbReference>
<comment type="subcellular location">
    <subcellularLocation>
        <location evidence="6">Cytoplasm</location>
    </subcellularLocation>
</comment>
<evidence type="ECO:0000256" key="3">
    <source>
        <dbReference type="ARBA" id="ARBA00022603"/>
    </source>
</evidence>
<proteinExistence type="inferred from homology"/>
<dbReference type="Pfam" id="PF00590">
    <property type="entry name" value="TP_methylase"/>
    <property type="match status" value="1"/>
</dbReference>
<sequence>MPKLYVVATPIGNLSDLTPRMRQALEGAALIAAEDTRVTQKLLSVMGISRPMVSNHQHNEEAKAPRIIEKMLSEDIDVALTCDAGTPGISDPGMELVAAAWDAGVEVVPVAGPSAGIVALSAAGFNAREFAFYGFLPREKGELRRKLRGIAHGPRVAVIYESPHRVVDLMECVADEIPGARACVCCDLTKRFEKIERGAVSDVLERLRANPNVEKGEYCIALELPEPGPEPQTAAAVTPRHMLIDAVLDGMTIKQAVKHATAQGANRAEAYAAGLELKRWLESQLDEE</sequence>
<comment type="catalytic activity">
    <reaction evidence="6">
        <text>cytidine(1402) in 16S rRNA + S-adenosyl-L-methionine = 2'-O-methylcytidine(1402) in 16S rRNA + S-adenosyl-L-homocysteine + H(+)</text>
        <dbReference type="Rhea" id="RHEA:42924"/>
        <dbReference type="Rhea" id="RHEA-COMP:10285"/>
        <dbReference type="Rhea" id="RHEA-COMP:10286"/>
        <dbReference type="ChEBI" id="CHEBI:15378"/>
        <dbReference type="ChEBI" id="CHEBI:57856"/>
        <dbReference type="ChEBI" id="CHEBI:59789"/>
        <dbReference type="ChEBI" id="CHEBI:74495"/>
        <dbReference type="ChEBI" id="CHEBI:82748"/>
        <dbReference type="EC" id="2.1.1.198"/>
    </reaction>
</comment>
<dbReference type="CDD" id="cd11648">
    <property type="entry name" value="RsmI"/>
    <property type="match status" value="1"/>
</dbReference>
<reference evidence="8" key="2">
    <citation type="journal article" date="2021" name="PeerJ">
        <title>Extensive microbial diversity within the chicken gut microbiome revealed by metagenomics and culture.</title>
        <authorList>
            <person name="Gilroy R."/>
            <person name="Ravi A."/>
            <person name="Getino M."/>
            <person name="Pursley I."/>
            <person name="Horton D.L."/>
            <person name="Alikhan N.F."/>
            <person name="Baker D."/>
            <person name="Gharbi K."/>
            <person name="Hall N."/>
            <person name="Watson M."/>
            <person name="Adriaenssens E.M."/>
            <person name="Foster-Nyarko E."/>
            <person name="Jarju S."/>
            <person name="Secka A."/>
            <person name="Antonio M."/>
            <person name="Oren A."/>
            <person name="Chaudhuri R.R."/>
            <person name="La Ragione R."/>
            <person name="Hildebrand F."/>
            <person name="Pallen M.J."/>
        </authorList>
    </citation>
    <scope>NUCLEOTIDE SEQUENCE</scope>
    <source>
        <strain evidence="8">ChiSxjej2B14-8506</strain>
    </source>
</reference>
<dbReference type="HAMAP" id="MF_01877">
    <property type="entry name" value="16SrRNA_methyltr_I"/>
    <property type="match status" value="1"/>
</dbReference>
<comment type="function">
    <text evidence="6">Catalyzes the 2'-O-methylation of the ribose of cytidine 1402 (C1402) in 16S rRNA.</text>
</comment>
<keyword evidence="5 6" id="KW-0949">S-adenosyl-L-methionine</keyword>
<evidence type="ECO:0000256" key="2">
    <source>
        <dbReference type="ARBA" id="ARBA00022552"/>
    </source>
</evidence>
<comment type="similarity">
    <text evidence="6">Belongs to the methyltransferase superfamily. RsmI family.</text>
</comment>
<dbReference type="InterPro" id="IPR035996">
    <property type="entry name" value="4pyrrol_Methylase_sf"/>
</dbReference>
<accession>A0A9D1S426</accession>
<dbReference type="SUPFAM" id="SSF53790">
    <property type="entry name" value="Tetrapyrrole methylase"/>
    <property type="match status" value="1"/>
</dbReference>
<evidence type="ECO:0000256" key="5">
    <source>
        <dbReference type="ARBA" id="ARBA00022691"/>
    </source>
</evidence>
<dbReference type="PANTHER" id="PTHR46111">
    <property type="entry name" value="RIBOSOMAL RNA SMALL SUBUNIT METHYLTRANSFERASE I"/>
    <property type="match status" value="1"/>
</dbReference>